<proteinExistence type="predicted"/>
<gene>
    <name evidence="2" type="ORF">IV203_031794</name>
</gene>
<sequence length="269" mass="29062">MCRLRCSVALLLSGVLPSSIGAFSTKTPSLFHFASRGIVASSLILYSRSADISEGASNTNPMAEHYRKDGVRITHDPYSPGMAEKYGLPGQTDPEGFDPYADTVGPGIYGGGVQRDANGEIIIGQQYQNHNHRPGPVYDGKGYSLMSRAIHAGPDKVKEILADYPELKEEISTGGARPLHICGMSQKGQLATQVLIDAKADIYAQDTYGYTALHRMASNNLAIGGEALVKAGHDPNKHMKGADSTPIEIARRSRAIQFLMKMQELGHYD</sequence>
<protein>
    <recommendedName>
        <fullName evidence="4">Ankyrin repeat protein</fullName>
    </recommendedName>
</protein>
<evidence type="ECO:0000313" key="2">
    <source>
        <dbReference type="EMBL" id="KAG7369051.1"/>
    </source>
</evidence>
<organism evidence="2 3">
    <name type="scientific">Nitzschia inconspicua</name>
    <dbReference type="NCBI Taxonomy" id="303405"/>
    <lineage>
        <taxon>Eukaryota</taxon>
        <taxon>Sar</taxon>
        <taxon>Stramenopiles</taxon>
        <taxon>Ochrophyta</taxon>
        <taxon>Bacillariophyta</taxon>
        <taxon>Bacillariophyceae</taxon>
        <taxon>Bacillariophycidae</taxon>
        <taxon>Bacillariales</taxon>
        <taxon>Bacillariaceae</taxon>
        <taxon>Nitzschia</taxon>
    </lineage>
</organism>
<evidence type="ECO:0000313" key="3">
    <source>
        <dbReference type="Proteomes" id="UP000693970"/>
    </source>
</evidence>
<name>A0A9K3LXU0_9STRA</name>
<accession>A0A9K3LXU0</accession>
<comment type="caution">
    <text evidence="2">The sequence shown here is derived from an EMBL/GenBank/DDBJ whole genome shotgun (WGS) entry which is preliminary data.</text>
</comment>
<evidence type="ECO:0000256" key="1">
    <source>
        <dbReference type="SAM" id="SignalP"/>
    </source>
</evidence>
<feature type="signal peptide" evidence="1">
    <location>
        <begin position="1"/>
        <end position="22"/>
    </location>
</feature>
<reference evidence="2" key="2">
    <citation type="submission" date="2021-04" db="EMBL/GenBank/DDBJ databases">
        <authorList>
            <person name="Podell S."/>
        </authorList>
    </citation>
    <scope>NUCLEOTIDE SEQUENCE</scope>
    <source>
        <strain evidence="2">Hildebrandi</strain>
    </source>
</reference>
<keyword evidence="1" id="KW-0732">Signal</keyword>
<dbReference type="AlphaFoldDB" id="A0A9K3LXU0"/>
<dbReference type="Proteomes" id="UP000693970">
    <property type="component" value="Unassembled WGS sequence"/>
</dbReference>
<evidence type="ECO:0008006" key="4">
    <source>
        <dbReference type="Google" id="ProtNLM"/>
    </source>
</evidence>
<feature type="chain" id="PRO_5039930215" description="Ankyrin repeat protein" evidence="1">
    <location>
        <begin position="23"/>
        <end position="269"/>
    </location>
</feature>
<reference evidence="2" key="1">
    <citation type="journal article" date="2021" name="Sci. Rep.">
        <title>Diploid genomic architecture of Nitzschia inconspicua, an elite biomass production diatom.</title>
        <authorList>
            <person name="Oliver A."/>
            <person name="Podell S."/>
            <person name="Pinowska A."/>
            <person name="Traller J.C."/>
            <person name="Smith S.R."/>
            <person name="McClure R."/>
            <person name="Beliaev A."/>
            <person name="Bohutskyi P."/>
            <person name="Hill E.A."/>
            <person name="Rabines A."/>
            <person name="Zheng H."/>
            <person name="Allen L.Z."/>
            <person name="Kuo A."/>
            <person name="Grigoriev I.V."/>
            <person name="Allen A.E."/>
            <person name="Hazlebeck D."/>
            <person name="Allen E.E."/>
        </authorList>
    </citation>
    <scope>NUCLEOTIDE SEQUENCE</scope>
    <source>
        <strain evidence="2">Hildebrandi</strain>
    </source>
</reference>
<dbReference type="EMBL" id="JAGRRH010000006">
    <property type="protein sequence ID" value="KAG7369051.1"/>
    <property type="molecule type" value="Genomic_DNA"/>
</dbReference>
<keyword evidence="3" id="KW-1185">Reference proteome</keyword>
<dbReference type="OrthoDB" id="1577640at2759"/>